<keyword evidence="4" id="KW-0676">Redox-active center</keyword>
<feature type="signal peptide" evidence="6">
    <location>
        <begin position="1"/>
        <end position="28"/>
    </location>
</feature>
<dbReference type="PIRSF" id="PIRSF001488">
    <property type="entry name" value="Tdi_protein"/>
    <property type="match status" value="1"/>
</dbReference>
<dbReference type="InterPro" id="IPR017937">
    <property type="entry name" value="Thioredoxin_CS"/>
</dbReference>
<evidence type="ECO:0000256" key="5">
    <source>
        <dbReference type="PIRNR" id="PIRNR001488"/>
    </source>
</evidence>
<dbReference type="Proteomes" id="UP001257914">
    <property type="component" value="Unassembled WGS sequence"/>
</dbReference>
<dbReference type="Gene3D" id="3.40.30.10">
    <property type="entry name" value="Glutaredoxin"/>
    <property type="match status" value="1"/>
</dbReference>
<evidence type="ECO:0000259" key="7">
    <source>
        <dbReference type="Pfam" id="PF01323"/>
    </source>
</evidence>
<gene>
    <name evidence="8" type="ORF">RT723_04535</name>
</gene>
<dbReference type="InterPro" id="IPR050824">
    <property type="entry name" value="Thiol_disulfide_DsbA"/>
</dbReference>
<dbReference type="EMBL" id="JAWCUA010000003">
    <property type="protein sequence ID" value="MDU0112276.1"/>
    <property type="molecule type" value="Genomic_DNA"/>
</dbReference>
<proteinExistence type="inferred from homology"/>
<dbReference type="CDD" id="cd03019">
    <property type="entry name" value="DsbA_DsbA"/>
    <property type="match status" value="1"/>
</dbReference>
<reference evidence="8 9" key="1">
    <citation type="submission" date="2023-10" db="EMBL/GenBank/DDBJ databases">
        <title>Psychrosphaera aquimaarina strain SW33 isolated from seawater.</title>
        <authorList>
            <person name="Bayburt H."/>
            <person name="Kim J.M."/>
            <person name="Choi B.J."/>
            <person name="Jeon C.O."/>
        </authorList>
    </citation>
    <scope>NUCLEOTIDE SEQUENCE [LARGE SCALE GENOMIC DNA]</scope>
    <source>
        <strain evidence="8 9">KCTC 52743</strain>
    </source>
</reference>
<name>A0ABU3QXW0_9GAMM</name>
<feature type="chain" id="PRO_5045332066" description="Thiol:disulfide interchange protein" evidence="6">
    <location>
        <begin position="29"/>
        <end position="216"/>
    </location>
</feature>
<feature type="domain" description="DSBA-like thioredoxin" evidence="7">
    <location>
        <begin position="49"/>
        <end position="205"/>
    </location>
</feature>
<keyword evidence="2 6" id="KW-0732">Signal</keyword>
<organism evidence="8 9">
    <name type="scientific">Psychrosphaera aquimarina</name>
    <dbReference type="NCBI Taxonomy" id="2044854"/>
    <lineage>
        <taxon>Bacteria</taxon>
        <taxon>Pseudomonadati</taxon>
        <taxon>Pseudomonadota</taxon>
        <taxon>Gammaproteobacteria</taxon>
        <taxon>Alteromonadales</taxon>
        <taxon>Pseudoalteromonadaceae</taxon>
        <taxon>Psychrosphaera</taxon>
    </lineage>
</organism>
<comment type="similarity">
    <text evidence="1">Belongs to the thioredoxin family. DsbA subfamily.</text>
</comment>
<keyword evidence="5" id="KW-0574">Periplasm</keyword>
<dbReference type="InterPro" id="IPR001853">
    <property type="entry name" value="DSBA-like_thioredoxin_dom"/>
</dbReference>
<evidence type="ECO:0000313" key="8">
    <source>
        <dbReference type="EMBL" id="MDU0112276.1"/>
    </source>
</evidence>
<evidence type="ECO:0000313" key="9">
    <source>
        <dbReference type="Proteomes" id="UP001257914"/>
    </source>
</evidence>
<accession>A0ABU3QXW0</accession>
<dbReference type="InterPro" id="IPR023205">
    <property type="entry name" value="DsbA/DsbL"/>
</dbReference>
<dbReference type="PANTHER" id="PTHR35891:SF2">
    <property type="entry name" value="THIOL:DISULFIDE INTERCHANGE PROTEIN DSBA"/>
    <property type="match status" value="1"/>
</dbReference>
<keyword evidence="9" id="KW-1185">Reference proteome</keyword>
<dbReference type="PANTHER" id="PTHR35891">
    <property type="entry name" value="THIOL:DISULFIDE INTERCHANGE PROTEIN DSBA"/>
    <property type="match status" value="1"/>
</dbReference>
<evidence type="ECO:0000256" key="6">
    <source>
        <dbReference type="SAM" id="SignalP"/>
    </source>
</evidence>
<evidence type="ECO:0000256" key="3">
    <source>
        <dbReference type="ARBA" id="ARBA00023157"/>
    </source>
</evidence>
<dbReference type="Pfam" id="PF01323">
    <property type="entry name" value="DSBA"/>
    <property type="match status" value="1"/>
</dbReference>
<evidence type="ECO:0000256" key="2">
    <source>
        <dbReference type="ARBA" id="ARBA00022729"/>
    </source>
</evidence>
<comment type="subcellular location">
    <subcellularLocation>
        <location evidence="5">Periplasm</location>
    </subcellularLocation>
</comment>
<sequence length="216" mass="24620">MKSKIIFSSLVLLTSFLLFNPVFNIAQAAQFELGEHYVEVKGIQSTTPQVTEFFSFYCPHCYKSEPFMHKVKALLPDPNQFIKNHVDGMPGRKIEIEHLLTKALITADLLNVKETIVQSIFSYIHQGKADFSELKDIKNLFLLKGVDSQEFDKIFGSFNVNMAANTMRNKTDLLRKQGFTKVPTLIINGKYKPNTESLKSMDEYLKLIAFLLTKTA</sequence>
<evidence type="ECO:0000256" key="1">
    <source>
        <dbReference type="ARBA" id="ARBA00005791"/>
    </source>
</evidence>
<dbReference type="RefSeq" id="WP_315946031.1">
    <property type="nucleotide sequence ID" value="NZ_JAWCUA010000003.1"/>
</dbReference>
<dbReference type="SUPFAM" id="SSF52833">
    <property type="entry name" value="Thioredoxin-like"/>
    <property type="match status" value="1"/>
</dbReference>
<keyword evidence="3 5" id="KW-1015">Disulfide bond</keyword>
<comment type="caution">
    <text evidence="8">The sequence shown here is derived from an EMBL/GenBank/DDBJ whole genome shotgun (WGS) entry which is preliminary data.</text>
</comment>
<evidence type="ECO:0000256" key="4">
    <source>
        <dbReference type="ARBA" id="ARBA00023284"/>
    </source>
</evidence>
<dbReference type="PROSITE" id="PS00194">
    <property type="entry name" value="THIOREDOXIN_1"/>
    <property type="match status" value="1"/>
</dbReference>
<protein>
    <recommendedName>
        <fullName evidence="5">Thiol:disulfide interchange protein</fullName>
    </recommendedName>
</protein>
<dbReference type="InterPro" id="IPR036249">
    <property type="entry name" value="Thioredoxin-like_sf"/>
</dbReference>